<comment type="caution">
    <text evidence="12">The sequence shown here is derived from an EMBL/GenBank/DDBJ whole genome shotgun (WGS) entry which is preliminary data.</text>
</comment>
<dbReference type="InterPro" id="IPR001882">
    <property type="entry name" value="Biotin_BS"/>
</dbReference>
<keyword evidence="13" id="KW-1185">Reference proteome</keyword>
<proteinExistence type="predicted"/>
<dbReference type="EMBL" id="AUND01000001">
    <property type="protein sequence ID" value="KEO56082.1"/>
    <property type="molecule type" value="Genomic_DNA"/>
</dbReference>
<comment type="function">
    <text evidence="1 9">This protein is a component of the acetyl coenzyme A carboxylase complex; first, biotin carboxylase catalyzes the carboxylation of the carrier protein and then the transcarboxylase transfers the carboxyl group to form malonyl-CoA.</text>
</comment>
<keyword evidence="5 9" id="KW-0276">Fatty acid metabolism</keyword>
<keyword evidence="4 9" id="KW-0444">Lipid biosynthesis</keyword>
<dbReference type="InterPro" id="IPR050709">
    <property type="entry name" value="Biotin_Carboxyl_Carrier/Decarb"/>
</dbReference>
<dbReference type="UniPathway" id="UPA00094"/>
<feature type="region of interest" description="Disordered" evidence="10">
    <location>
        <begin position="69"/>
        <end position="90"/>
    </location>
</feature>
<dbReference type="CDD" id="cd06850">
    <property type="entry name" value="biotinyl_domain"/>
    <property type="match status" value="1"/>
</dbReference>
<evidence type="ECO:0000256" key="7">
    <source>
        <dbReference type="ARBA" id="ARBA00023160"/>
    </source>
</evidence>
<dbReference type="Proteomes" id="UP000027432">
    <property type="component" value="Unassembled WGS sequence"/>
</dbReference>
<protein>
    <recommendedName>
        <fullName evidence="3 9">Biotin carboxyl carrier protein of acetyl-CoA carboxylase</fullName>
    </recommendedName>
</protein>
<dbReference type="GO" id="GO:0003989">
    <property type="term" value="F:acetyl-CoA carboxylase activity"/>
    <property type="evidence" value="ECO:0007669"/>
    <property type="project" value="InterPro"/>
</dbReference>
<dbReference type="FunFam" id="2.40.50.100:FF:000003">
    <property type="entry name" value="Acetyl-CoA carboxylase biotin carboxyl carrier protein"/>
    <property type="match status" value="1"/>
</dbReference>
<evidence type="ECO:0000256" key="8">
    <source>
        <dbReference type="ARBA" id="ARBA00023267"/>
    </source>
</evidence>
<comment type="pathway">
    <text evidence="2 9">Lipid metabolism; fatty acid biosynthesis.</text>
</comment>
<dbReference type="SUPFAM" id="SSF51230">
    <property type="entry name" value="Single hybrid motif"/>
    <property type="match status" value="1"/>
</dbReference>
<dbReference type="PROSITE" id="PS00188">
    <property type="entry name" value="BIOTIN"/>
    <property type="match status" value="1"/>
</dbReference>
<evidence type="ECO:0000256" key="1">
    <source>
        <dbReference type="ARBA" id="ARBA00003761"/>
    </source>
</evidence>
<dbReference type="Gene3D" id="2.40.50.100">
    <property type="match status" value="1"/>
</dbReference>
<dbReference type="Pfam" id="PF00364">
    <property type="entry name" value="Biotin_lipoyl"/>
    <property type="match status" value="1"/>
</dbReference>
<keyword evidence="8 9" id="KW-0092">Biotin</keyword>
<dbReference type="PRINTS" id="PR01071">
    <property type="entry name" value="ACOABIOTINCC"/>
</dbReference>
<organism evidence="12 13">
    <name type="scientific">Thioclava pacifica DSM 10166</name>
    <dbReference type="NCBI Taxonomy" id="1353537"/>
    <lineage>
        <taxon>Bacteria</taxon>
        <taxon>Pseudomonadati</taxon>
        <taxon>Pseudomonadota</taxon>
        <taxon>Alphaproteobacteria</taxon>
        <taxon>Rhodobacterales</taxon>
        <taxon>Paracoccaceae</taxon>
        <taxon>Thioclava</taxon>
    </lineage>
</organism>
<dbReference type="eggNOG" id="COG0511">
    <property type="taxonomic scope" value="Bacteria"/>
</dbReference>
<evidence type="ECO:0000256" key="4">
    <source>
        <dbReference type="ARBA" id="ARBA00022516"/>
    </source>
</evidence>
<dbReference type="NCBIfam" id="TIGR00531">
    <property type="entry name" value="BCCP"/>
    <property type="match status" value="1"/>
</dbReference>
<keyword evidence="7 9" id="KW-0275">Fatty acid biosynthesis</keyword>
<dbReference type="InterPro" id="IPR001249">
    <property type="entry name" value="AcCoA_biotinCC"/>
</dbReference>
<sequence>MTKNTRDNDVAFIQALAELLNANDLTEIAVTRDYAQDDSLKVRVSKQTNIVHAAAPAVAAPAPVAHAAHVAQAPAPEQPGPVAADDPADHPGAVASPMVGTAYLSPEPGASAFVKVGDQVKEGQTLMIVEAMKTMNHIPAPKSGTVKRILVDDGQPVEYGTTLMIVE</sequence>
<dbReference type="PANTHER" id="PTHR45266:SF3">
    <property type="entry name" value="OXALOACETATE DECARBOXYLASE ALPHA CHAIN"/>
    <property type="match status" value="1"/>
</dbReference>
<evidence type="ECO:0000256" key="2">
    <source>
        <dbReference type="ARBA" id="ARBA00005194"/>
    </source>
</evidence>
<evidence type="ECO:0000259" key="11">
    <source>
        <dbReference type="PROSITE" id="PS50968"/>
    </source>
</evidence>
<evidence type="ECO:0000256" key="6">
    <source>
        <dbReference type="ARBA" id="ARBA00023098"/>
    </source>
</evidence>
<dbReference type="RefSeq" id="WP_038072323.1">
    <property type="nucleotide sequence ID" value="NZ_AUND01000001.1"/>
</dbReference>
<evidence type="ECO:0000256" key="3">
    <source>
        <dbReference type="ARBA" id="ARBA00017562"/>
    </source>
</evidence>
<dbReference type="GO" id="GO:0006633">
    <property type="term" value="P:fatty acid biosynthetic process"/>
    <property type="evidence" value="ECO:0007669"/>
    <property type="project" value="UniProtKB-UniPathway"/>
</dbReference>
<name>A0A074K3F5_9RHOB</name>
<keyword evidence="6 9" id="KW-0443">Lipid metabolism</keyword>
<dbReference type="GO" id="GO:0009317">
    <property type="term" value="C:acetyl-CoA carboxylase complex"/>
    <property type="evidence" value="ECO:0007669"/>
    <property type="project" value="InterPro"/>
</dbReference>
<evidence type="ECO:0000256" key="5">
    <source>
        <dbReference type="ARBA" id="ARBA00022832"/>
    </source>
</evidence>
<accession>A0A074K3F5</accession>
<dbReference type="PANTHER" id="PTHR45266">
    <property type="entry name" value="OXALOACETATE DECARBOXYLASE ALPHA CHAIN"/>
    <property type="match status" value="1"/>
</dbReference>
<dbReference type="STRING" id="1353537.TP2_00755"/>
<evidence type="ECO:0000313" key="12">
    <source>
        <dbReference type="EMBL" id="KEO56082.1"/>
    </source>
</evidence>
<reference evidence="12 13" key="1">
    <citation type="submission" date="2013-07" db="EMBL/GenBank/DDBJ databases">
        <title>Thioclava pacifica DSM 10166 Genome Sequencing.</title>
        <authorList>
            <person name="Lai Q."/>
            <person name="Shao Z."/>
        </authorList>
    </citation>
    <scope>NUCLEOTIDE SEQUENCE [LARGE SCALE GENOMIC DNA]</scope>
    <source>
        <strain evidence="12 13">DSM 10166</strain>
    </source>
</reference>
<feature type="domain" description="Lipoyl-binding" evidence="11">
    <location>
        <begin position="91"/>
        <end position="167"/>
    </location>
</feature>
<dbReference type="OrthoDB" id="9811735at2"/>
<evidence type="ECO:0000256" key="9">
    <source>
        <dbReference type="RuleBase" id="RU364072"/>
    </source>
</evidence>
<evidence type="ECO:0000313" key="13">
    <source>
        <dbReference type="Proteomes" id="UP000027432"/>
    </source>
</evidence>
<dbReference type="InterPro" id="IPR000089">
    <property type="entry name" value="Biotin_lipoyl"/>
</dbReference>
<dbReference type="PROSITE" id="PS50968">
    <property type="entry name" value="BIOTINYL_LIPOYL"/>
    <property type="match status" value="1"/>
</dbReference>
<dbReference type="AlphaFoldDB" id="A0A074K3F5"/>
<evidence type="ECO:0000256" key="10">
    <source>
        <dbReference type="SAM" id="MobiDB-lite"/>
    </source>
</evidence>
<dbReference type="InterPro" id="IPR011053">
    <property type="entry name" value="Single_hybrid_motif"/>
</dbReference>
<gene>
    <name evidence="12" type="ORF">TP2_00755</name>
</gene>